<dbReference type="Proteomes" id="UP001058074">
    <property type="component" value="Unassembled WGS sequence"/>
</dbReference>
<keyword evidence="2" id="KW-1185">Reference proteome</keyword>
<evidence type="ECO:0000313" key="1">
    <source>
        <dbReference type="EMBL" id="GKX68623.1"/>
    </source>
</evidence>
<reference evidence="1" key="1">
    <citation type="journal article" date="2025" name="Int. J. Syst. Evol. Microbiol.">
        <title>Inconstantimicrobium mannanitabidum sp. nov., a novel member of the family Clostridiaceae isolated from anoxic soil under the treatment of reductive soil disinfestation.</title>
        <authorList>
            <person name="Ueki A."/>
            <person name="Tonouchi A."/>
            <person name="Honma S."/>
            <person name="Kaku N."/>
            <person name="Ueki K."/>
        </authorList>
    </citation>
    <scope>NUCLEOTIDE SEQUENCE</scope>
    <source>
        <strain evidence="1">TW13</strain>
    </source>
</reference>
<accession>A0ACB5RHP1</accession>
<protein>
    <submittedName>
        <fullName evidence="1">Uncharacterized protein</fullName>
    </submittedName>
</protein>
<evidence type="ECO:0000313" key="2">
    <source>
        <dbReference type="Proteomes" id="UP001058074"/>
    </source>
</evidence>
<gene>
    <name evidence="1" type="ORF">rsdtw13_38810</name>
</gene>
<comment type="caution">
    <text evidence="1">The sequence shown here is derived from an EMBL/GenBank/DDBJ whole genome shotgun (WGS) entry which is preliminary data.</text>
</comment>
<name>A0ACB5RHP1_9CLOT</name>
<sequence length="166" mass="18539">MRFKFKRLASEIFDYSSNEKKTIYYVALAGGAYLLSQRMGLTGGVIVLSVITAWVIFGLMFQVFRKDRNIKSIISNLIASVFGIFGTLMIYLLNVYDKQNNDYMCIKIVQIGFGGIVGIIDILFILFLIDKTNSKEKKVTVTVSMIGITIIAIGSIVALSFLKIPK</sequence>
<dbReference type="EMBL" id="BROD01000001">
    <property type="protein sequence ID" value="GKX68623.1"/>
    <property type="molecule type" value="Genomic_DNA"/>
</dbReference>
<organism evidence="1 2">
    <name type="scientific">Inconstantimicrobium mannanitabidum</name>
    <dbReference type="NCBI Taxonomy" id="1604901"/>
    <lineage>
        <taxon>Bacteria</taxon>
        <taxon>Bacillati</taxon>
        <taxon>Bacillota</taxon>
        <taxon>Clostridia</taxon>
        <taxon>Eubacteriales</taxon>
        <taxon>Clostridiaceae</taxon>
        <taxon>Inconstantimicrobium</taxon>
    </lineage>
</organism>
<proteinExistence type="predicted"/>